<dbReference type="Proteomes" id="UP000830167">
    <property type="component" value="Chromosome"/>
</dbReference>
<reference evidence="1" key="1">
    <citation type="submission" date="2021-12" db="EMBL/GenBank/DDBJ databases">
        <title>Alicyclobacillaceae gen. nov., sp. nov., isolated from chalcocite enrichment system.</title>
        <authorList>
            <person name="Jiang Z."/>
        </authorList>
    </citation>
    <scope>NUCLEOTIDE SEQUENCE</scope>
    <source>
        <strain evidence="1">MYW30-H2</strain>
    </source>
</reference>
<evidence type="ECO:0000313" key="2">
    <source>
        <dbReference type="Proteomes" id="UP000830167"/>
    </source>
</evidence>
<evidence type="ECO:0000313" key="1">
    <source>
        <dbReference type="EMBL" id="UOF91229.1"/>
    </source>
</evidence>
<accession>A0ABY4CLQ8</accession>
<sequence length="454" mass="52525">MAAYLVDHMVADLMELQDEQVEVSIDNSFIRQQPDNLYGNNELTGMEGEQTLSGQAHALIRRLLECKWLTSVPDENSLDELLIVPDYAILVLDVLHSIVHPIDKPYNSFVYSTYSVLRTANEERDYMFPALQSAYDHTQDLLASLRALLHNIHKFYQSLQERQDIRGLLEEHFDEYQVLVAAKTYHPLKTVDSVHRFRPRILSLLREWLQDSEVLDLLVQSMRTHRSGIQDDTARYEIIRMIQFILDSFETMDSFLHEIDRRNSAYSRASVERIQYLLNSDRNTKGKLVELLKHLPKLQDTEQMSTSSILPEMEKLPIFRVEYTDSYGLFTEPTRRQRGKTQPLKTKDKVPDVLFAAEADELIERAKSLFSNEHIIEFILSQMPAEGILEAHALTIDEVEDFLRTMVAVIKADESDIPYSLAWDDEADAVIVNGYRIPALTFKRLIGEKSHHSL</sequence>
<keyword evidence="2" id="KW-1185">Reference proteome</keyword>
<protein>
    <submittedName>
        <fullName evidence="1">DUF5716 family protein</fullName>
    </submittedName>
</protein>
<proteinExistence type="predicted"/>
<dbReference type="EMBL" id="CP089291">
    <property type="protein sequence ID" value="UOF91229.1"/>
    <property type="molecule type" value="Genomic_DNA"/>
</dbReference>
<name>A0ABY4CLQ8_9BACL</name>
<organism evidence="1 2">
    <name type="scientific">Fodinisporobacter ferrooxydans</name>
    <dbReference type="NCBI Taxonomy" id="2901836"/>
    <lineage>
        <taxon>Bacteria</taxon>
        <taxon>Bacillati</taxon>
        <taxon>Bacillota</taxon>
        <taxon>Bacilli</taxon>
        <taxon>Bacillales</taxon>
        <taxon>Alicyclobacillaceae</taxon>
        <taxon>Fodinisporobacter</taxon>
    </lineage>
</organism>
<dbReference type="Pfam" id="PF18982">
    <property type="entry name" value="JetA"/>
    <property type="match status" value="1"/>
</dbReference>
<gene>
    <name evidence="1" type="ORF">LSG31_02935</name>
</gene>
<dbReference type="InterPro" id="IPR043773">
    <property type="entry name" value="JetA"/>
</dbReference>